<sequence length="214" mass="21402">MFNQAILIGALALGSYAQSSSSSSGAFSGSNTTGSPVAAQTTVRLYVDAETDQGFVGSVIAADSCGTTYALYCTEGDYGSGILSTTCDPNKFARVTHFGTTSVLISTQIETAGAEATLLEDCSLAGTTQAVCTASISLSANGEHTAEQTVVTRTGADVHYFDIPITAGASKLSNLAACTTSDNAAPAATGAVDVIKVLVVPGAAALLAGYNAFA</sequence>
<evidence type="ECO:0000256" key="1">
    <source>
        <dbReference type="SAM" id="SignalP"/>
    </source>
</evidence>
<feature type="chain" id="PRO_5042473425" evidence="1">
    <location>
        <begin position="18"/>
        <end position="214"/>
    </location>
</feature>
<protein>
    <submittedName>
        <fullName evidence="2">Uncharacterized protein</fullName>
    </submittedName>
</protein>
<proteinExistence type="predicted"/>
<organism evidence="2 3">
    <name type="scientific">Extremus antarcticus</name>
    <dbReference type="NCBI Taxonomy" id="702011"/>
    <lineage>
        <taxon>Eukaryota</taxon>
        <taxon>Fungi</taxon>
        <taxon>Dikarya</taxon>
        <taxon>Ascomycota</taxon>
        <taxon>Pezizomycotina</taxon>
        <taxon>Dothideomycetes</taxon>
        <taxon>Dothideomycetidae</taxon>
        <taxon>Mycosphaerellales</taxon>
        <taxon>Extremaceae</taxon>
        <taxon>Extremus</taxon>
    </lineage>
</organism>
<gene>
    <name evidence="2" type="ORF">LTR09_006683</name>
</gene>
<dbReference type="EMBL" id="JAWDJX010000022">
    <property type="protein sequence ID" value="KAK3052091.1"/>
    <property type="molecule type" value="Genomic_DNA"/>
</dbReference>
<evidence type="ECO:0000313" key="3">
    <source>
        <dbReference type="Proteomes" id="UP001271007"/>
    </source>
</evidence>
<keyword evidence="3" id="KW-1185">Reference proteome</keyword>
<dbReference type="Proteomes" id="UP001271007">
    <property type="component" value="Unassembled WGS sequence"/>
</dbReference>
<accession>A0AAJ0GBH2</accession>
<keyword evidence="1" id="KW-0732">Signal</keyword>
<name>A0AAJ0GBH2_9PEZI</name>
<feature type="signal peptide" evidence="1">
    <location>
        <begin position="1"/>
        <end position="17"/>
    </location>
</feature>
<dbReference type="AlphaFoldDB" id="A0AAJ0GBH2"/>
<comment type="caution">
    <text evidence="2">The sequence shown here is derived from an EMBL/GenBank/DDBJ whole genome shotgun (WGS) entry which is preliminary data.</text>
</comment>
<reference evidence="2" key="1">
    <citation type="submission" date="2023-04" db="EMBL/GenBank/DDBJ databases">
        <title>Black Yeasts Isolated from many extreme environments.</title>
        <authorList>
            <person name="Coleine C."/>
            <person name="Stajich J.E."/>
            <person name="Selbmann L."/>
        </authorList>
    </citation>
    <scope>NUCLEOTIDE SEQUENCE</scope>
    <source>
        <strain evidence="2">CCFEE 5312</strain>
    </source>
</reference>
<evidence type="ECO:0000313" key="2">
    <source>
        <dbReference type="EMBL" id="KAK3052091.1"/>
    </source>
</evidence>